<dbReference type="EMBL" id="JAUIZM010000011">
    <property type="protein sequence ID" value="KAK1357744.1"/>
    <property type="molecule type" value="Genomic_DNA"/>
</dbReference>
<organism evidence="1 2">
    <name type="scientific">Heracleum sosnowskyi</name>
    <dbReference type="NCBI Taxonomy" id="360622"/>
    <lineage>
        <taxon>Eukaryota</taxon>
        <taxon>Viridiplantae</taxon>
        <taxon>Streptophyta</taxon>
        <taxon>Embryophyta</taxon>
        <taxon>Tracheophyta</taxon>
        <taxon>Spermatophyta</taxon>
        <taxon>Magnoliopsida</taxon>
        <taxon>eudicotyledons</taxon>
        <taxon>Gunneridae</taxon>
        <taxon>Pentapetalae</taxon>
        <taxon>asterids</taxon>
        <taxon>campanulids</taxon>
        <taxon>Apiales</taxon>
        <taxon>Apiaceae</taxon>
        <taxon>Apioideae</taxon>
        <taxon>apioid superclade</taxon>
        <taxon>Tordylieae</taxon>
        <taxon>Tordyliinae</taxon>
        <taxon>Heracleum</taxon>
    </lineage>
</organism>
<evidence type="ECO:0000313" key="2">
    <source>
        <dbReference type="Proteomes" id="UP001237642"/>
    </source>
</evidence>
<proteinExistence type="predicted"/>
<accession>A0AAD8GZN2</accession>
<gene>
    <name evidence="1" type="ORF">POM88_051000</name>
</gene>
<reference evidence="1" key="2">
    <citation type="submission" date="2023-05" db="EMBL/GenBank/DDBJ databases">
        <authorList>
            <person name="Schelkunov M.I."/>
        </authorList>
    </citation>
    <scope>NUCLEOTIDE SEQUENCE</scope>
    <source>
        <strain evidence="1">Hsosn_3</strain>
        <tissue evidence="1">Leaf</tissue>
    </source>
</reference>
<evidence type="ECO:0000313" key="1">
    <source>
        <dbReference type="EMBL" id="KAK1357744.1"/>
    </source>
</evidence>
<keyword evidence="2" id="KW-1185">Reference proteome</keyword>
<dbReference type="Proteomes" id="UP001237642">
    <property type="component" value="Unassembled WGS sequence"/>
</dbReference>
<sequence length="105" mass="11534">MIVGASDNVESNFAQILVGFRSKSKQWKKKTGYIENSGAKGSASKPLSIKKVSFALSFKWCIQCNVSYHSSSSKFESSPVLEHPTMQQLAEQSVLALRALHWLGG</sequence>
<name>A0AAD8GZN2_9APIA</name>
<comment type="caution">
    <text evidence="1">The sequence shown here is derived from an EMBL/GenBank/DDBJ whole genome shotgun (WGS) entry which is preliminary data.</text>
</comment>
<protein>
    <submittedName>
        <fullName evidence="1">Uncharacterized protein</fullName>
    </submittedName>
</protein>
<reference evidence="1" key="1">
    <citation type="submission" date="2023-02" db="EMBL/GenBank/DDBJ databases">
        <title>Genome of toxic invasive species Heracleum sosnowskyi carries increased number of genes despite the absence of recent whole-genome duplications.</title>
        <authorList>
            <person name="Schelkunov M."/>
            <person name="Shtratnikova V."/>
            <person name="Makarenko M."/>
            <person name="Klepikova A."/>
            <person name="Omelchenko D."/>
            <person name="Novikova G."/>
            <person name="Obukhova E."/>
            <person name="Bogdanov V."/>
            <person name="Penin A."/>
            <person name="Logacheva M."/>
        </authorList>
    </citation>
    <scope>NUCLEOTIDE SEQUENCE</scope>
    <source>
        <strain evidence="1">Hsosn_3</strain>
        <tissue evidence="1">Leaf</tissue>
    </source>
</reference>
<dbReference type="AlphaFoldDB" id="A0AAD8GZN2"/>